<proteinExistence type="predicted"/>
<evidence type="ECO:0000313" key="2">
    <source>
        <dbReference type="Proteomes" id="UP000886653"/>
    </source>
</evidence>
<comment type="caution">
    <text evidence="1">The sequence shown here is derived from an EMBL/GenBank/DDBJ whole genome shotgun (WGS) entry which is preliminary data.</text>
</comment>
<reference evidence="1" key="1">
    <citation type="submission" date="2013-11" db="EMBL/GenBank/DDBJ databases">
        <title>Genome sequence of the fusiform rust pathogen reveals effectors for host alternation and coevolution with pine.</title>
        <authorList>
            <consortium name="DOE Joint Genome Institute"/>
            <person name="Smith K."/>
            <person name="Pendleton A."/>
            <person name="Kubisiak T."/>
            <person name="Anderson C."/>
            <person name="Salamov A."/>
            <person name="Aerts A."/>
            <person name="Riley R."/>
            <person name="Clum A."/>
            <person name="Lindquist E."/>
            <person name="Ence D."/>
            <person name="Campbell M."/>
            <person name="Kronenberg Z."/>
            <person name="Feau N."/>
            <person name="Dhillon B."/>
            <person name="Hamelin R."/>
            <person name="Burleigh J."/>
            <person name="Smith J."/>
            <person name="Yandell M."/>
            <person name="Nelson C."/>
            <person name="Grigoriev I."/>
            <person name="Davis J."/>
        </authorList>
    </citation>
    <scope>NUCLEOTIDE SEQUENCE</scope>
    <source>
        <strain evidence="1">G11</strain>
    </source>
</reference>
<dbReference type="EMBL" id="MU167213">
    <property type="protein sequence ID" value="KAG0151430.1"/>
    <property type="molecule type" value="Genomic_DNA"/>
</dbReference>
<keyword evidence="2" id="KW-1185">Reference proteome</keyword>
<sequence length="54" mass="6503">MRFNWIWEFSLNELIKFIRLKWSKVQSRVCGLRSCVGCRCCVWVWVVRGSLEGH</sequence>
<accession>A0A9P6NXV3</accession>
<name>A0A9P6NXV3_9BASI</name>
<gene>
    <name evidence="1" type="ORF">CROQUDRAFT_542766</name>
</gene>
<organism evidence="1 2">
    <name type="scientific">Cronartium quercuum f. sp. fusiforme G11</name>
    <dbReference type="NCBI Taxonomy" id="708437"/>
    <lineage>
        <taxon>Eukaryota</taxon>
        <taxon>Fungi</taxon>
        <taxon>Dikarya</taxon>
        <taxon>Basidiomycota</taxon>
        <taxon>Pucciniomycotina</taxon>
        <taxon>Pucciniomycetes</taxon>
        <taxon>Pucciniales</taxon>
        <taxon>Coleosporiaceae</taxon>
        <taxon>Cronartium</taxon>
    </lineage>
</organism>
<dbReference type="Proteomes" id="UP000886653">
    <property type="component" value="Unassembled WGS sequence"/>
</dbReference>
<evidence type="ECO:0000313" key="1">
    <source>
        <dbReference type="EMBL" id="KAG0151430.1"/>
    </source>
</evidence>
<protein>
    <submittedName>
        <fullName evidence="1">Uncharacterized protein</fullName>
    </submittedName>
</protein>
<dbReference type="AlphaFoldDB" id="A0A9P6NXV3"/>